<name>A0AAP5MD84_9CYAN</name>
<dbReference type="AlphaFoldDB" id="A0AAP5MD84"/>
<organism evidence="1 2">
    <name type="scientific">Aetokthonos hydrillicola Thurmond2011</name>
    <dbReference type="NCBI Taxonomy" id="2712845"/>
    <lineage>
        <taxon>Bacteria</taxon>
        <taxon>Bacillati</taxon>
        <taxon>Cyanobacteriota</taxon>
        <taxon>Cyanophyceae</taxon>
        <taxon>Nostocales</taxon>
        <taxon>Hapalosiphonaceae</taxon>
        <taxon>Aetokthonos</taxon>
    </lineage>
</organism>
<evidence type="ECO:0000313" key="1">
    <source>
        <dbReference type="EMBL" id="MDR9898954.1"/>
    </source>
</evidence>
<protein>
    <submittedName>
        <fullName evidence="1">Uncharacterized protein</fullName>
    </submittedName>
</protein>
<proteinExistence type="predicted"/>
<dbReference type="Proteomes" id="UP000667802">
    <property type="component" value="Unassembled WGS sequence"/>
</dbReference>
<dbReference type="RefSeq" id="WP_208352251.1">
    <property type="nucleotide sequence ID" value="NZ_JAALHA020000021.1"/>
</dbReference>
<dbReference type="EMBL" id="JAALHA020000021">
    <property type="protein sequence ID" value="MDR9898954.1"/>
    <property type="molecule type" value="Genomic_DNA"/>
</dbReference>
<sequence length="57" mass="6716">MKINHYIGCYRSEAEAEASPSTHHTHLNFIYFCDAITRSETRMGRWFGILNLIENLR</sequence>
<comment type="caution">
    <text evidence="1">The sequence shown here is derived from an EMBL/GenBank/DDBJ whole genome shotgun (WGS) entry which is preliminary data.</text>
</comment>
<gene>
    <name evidence="1" type="ORF">G7B40_031005</name>
</gene>
<accession>A0AAP5MD84</accession>
<keyword evidence="2" id="KW-1185">Reference proteome</keyword>
<evidence type="ECO:0000313" key="2">
    <source>
        <dbReference type="Proteomes" id="UP000667802"/>
    </source>
</evidence>
<reference evidence="2" key="1">
    <citation type="journal article" date="2021" name="Science">
        <title>Hunting the eagle killer: A cyanobacterial neurotoxin causes vacuolar myelinopathy.</title>
        <authorList>
            <person name="Breinlinger S."/>
            <person name="Phillips T.J."/>
            <person name="Haram B.N."/>
            <person name="Mares J."/>
            <person name="Martinez Yerena J.A."/>
            <person name="Hrouzek P."/>
            <person name="Sobotka R."/>
            <person name="Henderson W.M."/>
            <person name="Schmieder P."/>
            <person name="Williams S.M."/>
            <person name="Lauderdale J.D."/>
            <person name="Wilde H.D."/>
            <person name="Gerrin W."/>
            <person name="Kust A."/>
            <person name="Washington J.W."/>
            <person name="Wagner C."/>
            <person name="Geier B."/>
            <person name="Liebeke M."/>
            <person name="Enke H."/>
            <person name="Niedermeyer T.H.J."/>
            <person name="Wilde S.B."/>
        </authorList>
    </citation>
    <scope>NUCLEOTIDE SEQUENCE [LARGE SCALE GENOMIC DNA]</scope>
    <source>
        <strain evidence="2">Thurmond2011</strain>
    </source>
</reference>